<evidence type="ECO:0000259" key="1">
    <source>
        <dbReference type="Pfam" id="PF20209"/>
    </source>
</evidence>
<accession>A0AA39NTH0</accession>
<proteinExistence type="predicted"/>
<reference evidence="2" key="1">
    <citation type="submission" date="2023-06" db="EMBL/GenBank/DDBJ databases">
        <authorList>
            <consortium name="Lawrence Berkeley National Laboratory"/>
            <person name="Ahrendt S."/>
            <person name="Sahu N."/>
            <person name="Indic B."/>
            <person name="Wong-Bajracharya J."/>
            <person name="Merenyi Z."/>
            <person name="Ke H.-M."/>
            <person name="Monk M."/>
            <person name="Kocsube S."/>
            <person name="Drula E."/>
            <person name="Lipzen A."/>
            <person name="Balint B."/>
            <person name="Henrissat B."/>
            <person name="Andreopoulos B."/>
            <person name="Martin F.M."/>
            <person name="Harder C.B."/>
            <person name="Rigling D."/>
            <person name="Ford K.L."/>
            <person name="Foster G.D."/>
            <person name="Pangilinan J."/>
            <person name="Papanicolaou A."/>
            <person name="Barry K."/>
            <person name="LaButti K."/>
            <person name="Viragh M."/>
            <person name="Koriabine M."/>
            <person name="Yan M."/>
            <person name="Riley R."/>
            <person name="Champramary S."/>
            <person name="Plett K.L."/>
            <person name="Tsai I.J."/>
            <person name="Slot J."/>
            <person name="Sipos G."/>
            <person name="Plett J."/>
            <person name="Nagy L.G."/>
            <person name="Grigoriev I.V."/>
        </authorList>
    </citation>
    <scope>NUCLEOTIDE SEQUENCE</scope>
    <source>
        <strain evidence="2">ICMP 16352</strain>
    </source>
</reference>
<feature type="domain" description="DUF6570" evidence="1">
    <location>
        <begin position="55"/>
        <end position="188"/>
    </location>
</feature>
<evidence type="ECO:0000313" key="2">
    <source>
        <dbReference type="EMBL" id="KAK0471486.1"/>
    </source>
</evidence>
<sequence>MSLHFHLLSVTDDDPRCEEDIIAHPLLRSYLLDPRGYVDGLLNICHACEARLQNGYLPMYALRNDLFRGTLPEEFHDLTWLEEMVCAVYRSTCHVTRLFNTKDEDQPRVFHGNTCAHDLNFVSTATVLPRVPADIKGMLSIVFIGPRQSIKALKPLYRVRRHKVWRFLTWLAANNPLYAKIKLSDAHLRLYENDEIPGIDQRII</sequence>
<dbReference type="InterPro" id="IPR046700">
    <property type="entry name" value="DUF6570"/>
</dbReference>
<comment type="caution">
    <text evidence="2">The sequence shown here is derived from an EMBL/GenBank/DDBJ whole genome shotgun (WGS) entry which is preliminary data.</text>
</comment>
<evidence type="ECO:0000313" key="3">
    <source>
        <dbReference type="Proteomes" id="UP001175227"/>
    </source>
</evidence>
<feature type="non-terminal residue" evidence="2">
    <location>
        <position position="204"/>
    </location>
</feature>
<name>A0AA39NTH0_9AGAR</name>
<dbReference type="AlphaFoldDB" id="A0AA39NTH0"/>
<gene>
    <name evidence="2" type="ORF">IW261DRAFT_1344436</name>
</gene>
<organism evidence="2 3">
    <name type="scientific">Armillaria novae-zelandiae</name>
    <dbReference type="NCBI Taxonomy" id="153914"/>
    <lineage>
        <taxon>Eukaryota</taxon>
        <taxon>Fungi</taxon>
        <taxon>Dikarya</taxon>
        <taxon>Basidiomycota</taxon>
        <taxon>Agaricomycotina</taxon>
        <taxon>Agaricomycetes</taxon>
        <taxon>Agaricomycetidae</taxon>
        <taxon>Agaricales</taxon>
        <taxon>Marasmiineae</taxon>
        <taxon>Physalacriaceae</taxon>
        <taxon>Armillaria</taxon>
    </lineage>
</organism>
<dbReference type="Proteomes" id="UP001175227">
    <property type="component" value="Unassembled WGS sequence"/>
</dbReference>
<keyword evidence="3" id="KW-1185">Reference proteome</keyword>
<protein>
    <recommendedName>
        <fullName evidence="1">DUF6570 domain-containing protein</fullName>
    </recommendedName>
</protein>
<dbReference type="Pfam" id="PF20209">
    <property type="entry name" value="DUF6570"/>
    <property type="match status" value="1"/>
</dbReference>
<dbReference type="EMBL" id="JAUEPR010000050">
    <property type="protein sequence ID" value="KAK0471486.1"/>
    <property type="molecule type" value="Genomic_DNA"/>
</dbReference>